<reference evidence="4 5" key="1">
    <citation type="submission" date="2020-08" db="EMBL/GenBank/DDBJ databases">
        <title>Genomic Encyclopedia of Type Strains, Phase IV (KMG-IV): sequencing the most valuable type-strain genomes for metagenomic binning, comparative biology and taxonomic classification.</title>
        <authorList>
            <person name="Goeker M."/>
        </authorList>
    </citation>
    <scope>NUCLEOTIDE SEQUENCE [LARGE SCALE GENOMIC DNA]</scope>
    <source>
        <strain evidence="4 5">DSM 26944</strain>
    </source>
</reference>
<organism evidence="4 5">
    <name type="scientific">Brucella daejeonensis</name>
    <dbReference type="NCBI Taxonomy" id="659015"/>
    <lineage>
        <taxon>Bacteria</taxon>
        <taxon>Pseudomonadati</taxon>
        <taxon>Pseudomonadota</taxon>
        <taxon>Alphaproteobacteria</taxon>
        <taxon>Hyphomicrobiales</taxon>
        <taxon>Brucellaceae</taxon>
        <taxon>Brucella/Ochrobactrum group</taxon>
        <taxon>Brucella</taxon>
    </lineage>
</organism>
<feature type="signal peptide" evidence="2">
    <location>
        <begin position="1"/>
        <end position="27"/>
    </location>
</feature>
<sequence length="279" mass="29746">MTGSLKTFLAGAAASFALLAAVPGAFAADMIEPPVVPEVIVAPPAVGGWYLRGDIGYSKAKFRGADYTTIDNCDPCGPVFGSNTLDGDLKGSFLIGGGIGYQVTDYFRTDLTVDYMTRAKFNGNTYGVGCGDITCASDERSHFSALSILANAYVDLGNFAGITPYVGAGIGGTRVKWSDIEDVRYGGSHEGAANWRFTYALMAGASVDLTHNLKLDAGYRYRHINGGKMFEGDQWIGDGYDKGMNVHDVRIGLRYMFGGSEPVYAPQQVSTIVDGPVYK</sequence>
<feature type="domain" description="Outer membrane protein beta-barrel" evidence="3">
    <location>
        <begin position="46"/>
        <end position="257"/>
    </location>
</feature>
<gene>
    <name evidence="4" type="ORF">FHS76_002771</name>
</gene>
<dbReference type="RefSeq" id="WP_183653488.1">
    <property type="nucleotide sequence ID" value="NZ_JACIJG010000010.1"/>
</dbReference>
<feature type="chain" id="PRO_5030540725" evidence="2">
    <location>
        <begin position="28"/>
        <end position="279"/>
    </location>
</feature>
<evidence type="ECO:0000256" key="2">
    <source>
        <dbReference type="SAM" id="SignalP"/>
    </source>
</evidence>
<keyword evidence="1 2" id="KW-0732">Signal</keyword>
<dbReference type="SUPFAM" id="SSF56925">
    <property type="entry name" value="OMPA-like"/>
    <property type="match status" value="1"/>
</dbReference>
<evidence type="ECO:0000259" key="3">
    <source>
        <dbReference type="Pfam" id="PF13505"/>
    </source>
</evidence>
<dbReference type="Pfam" id="PF13505">
    <property type="entry name" value="OMP_b-brl"/>
    <property type="match status" value="1"/>
</dbReference>
<evidence type="ECO:0000313" key="5">
    <source>
        <dbReference type="Proteomes" id="UP000555546"/>
    </source>
</evidence>
<evidence type="ECO:0000313" key="4">
    <source>
        <dbReference type="EMBL" id="MBB5702880.1"/>
    </source>
</evidence>
<proteinExistence type="predicted"/>
<dbReference type="InterPro" id="IPR011250">
    <property type="entry name" value="OMP/PagP_B-barrel"/>
</dbReference>
<comment type="caution">
    <text evidence="4">The sequence shown here is derived from an EMBL/GenBank/DDBJ whole genome shotgun (WGS) entry which is preliminary data.</text>
</comment>
<evidence type="ECO:0000256" key="1">
    <source>
        <dbReference type="ARBA" id="ARBA00022729"/>
    </source>
</evidence>
<dbReference type="Gene3D" id="2.40.160.20">
    <property type="match status" value="1"/>
</dbReference>
<dbReference type="Proteomes" id="UP000555546">
    <property type="component" value="Unassembled WGS sequence"/>
</dbReference>
<name>A0A7W9AYF7_9HYPH</name>
<accession>A0A7W9AYF7</accession>
<dbReference type="EMBL" id="JACIJG010000010">
    <property type="protein sequence ID" value="MBB5702880.1"/>
    <property type="molecule type" value="Genomic_DNA"/>
</dbReference>
<dbReference type="AlphaFoldDB" id="A0A7W9AYF7"/>
<keyword evidence="5" id="KW-1185">Reference proteome</keyword>
<protein>
    <submittedName>
        <fullName evidence="4">Opacity protein-like surface antigen</fullName>
    </submittedName>
</protein>
<dbReference type="InterPro" id="IPR027385">
    <property type="entry name" value="Beta-barrel_OMP"/>
</dbReference>